<comment type="caution">
    <text evidence="1">The sequence shown here is derived from an EMBL/GenBank/DDBJ whole genome shotgun (WGS) entry which is preliminary data.</text>
</comment>
<gene>
    <name evidence="1" type="ORF">GCM10025751_11620</name>
</gene>
<accession>A0AAV3UDK5</accession>
<dbReference type="EMBL" id="BAABKX010000001">
    <property type="protein sequence ID" value="GAA5044753.1"/>
    <property type="molecule type" value="Genomic_DNA"/>
</dbReference>
<protein>
    <submittedName>
        <fullName evidence="1">Uncharacterized protein</fullName>
    </submittedName>
</protein>
<evidence type="ECO:0000313" key="2">
    <source>
        <dbReference type="Proteomes" id="UP001501729"/>
    </source>
</evidence>
<keyword evidence="2" id="KW-1185">Reference proteome</keyword>
<name>A0AAV3UDK5_9EURY</name>
<organism evidence="1 2">
    <name type="scientific">Haladaptatus pallidirubidus</name>
    <dbReference type="NCBI Taxonomy" id="1008152"/>
    <lineage>
        <taxon>Archaea</taxon>
        <taxon>Methanobacteriati</taxon>
        <taxon>Methanobacteriota</taxon>
        <taxon>Stenosarchaea group</taxon>
        <taxon>Halobacteria</taxon>
        <taxon>Halobacteriales</taxon>
        <taxon>Haladaptataceae</taxon>
        <taxon>Haladaptatus</taxon>
    </lineage>
</organism>
<reference evidence="1 2" key="1">
    <citation type="journal article" date="2019" name="Int. J. Syst. Evol. Microbiol.">
        <title>The Global Catalogue of Microorganisms (GCM) 10K type strain sequencing project: providing services to taxonomists for standard genome sequencing and annotation.</title>
        <authorList>
            <consortium name="The Broad Institute Genomics Platform"/>
            <consortium name="The Broad Institute Genome Sequencing Center for Infectious Disease"/>
            <person name="Wu L."/>
            <person name="Ma J."/>
        </authorList>
    </citation>
    <scope>NUCLEOTIDE SEQUENCE [LARGE SCALE GENOMIC DNA]</scope>
    <source>
        <strain evidence="1 2">JCM 17504</strain>
    </source>
</reference>
<dbReference type="Proteomes" id="UP001501729">
    <property type="component" value="Unassembled WGS sequence"/>
</dbReference>
<sequence length="143" mass="16451">MWHAMGTRIFNSLIRYWKRTTNRPDYRQAYVKLPLDTGLPRLAHEFEKICEGQLDRVPQRDSVVVETDFVSDARFDSDAFAELVDEIRDSCPEVYVLYASTKWRRHGGGVAKTHTVVPVKPLFLVAERGAESVSREQVSGRPR</sequence>
<proteinExistence type="predicted"/>
<evidence type="ECO:0000313" key="1">
    <source>
        <dbReference type="EMBL" id="GAA5044753.1"/>
    </source>
</evidence>
<dbReference type="AlphaFoldDB" id="A0AAV3UDK5"/>